<organism evidence="1 2">
    <name type="scientific">Helianthus annuus</name>
    <name type="common">Common sunflower</name>
    <dbReference type="NCBI Taxonomy" id="4232"/>
    <lineage>
        <taxon>Eukaryota</taxon>
        <taxon>Viridiplantae</taxon>
        <taxon>Streptophyta</taxon>
        <taxon>Embryophyta</taxon>
        <taxon>Tracheophyta</taxon>
        <taxon>Spermatophyta</taxon>
        <taxon>Magnoliopsida</taxon>
        <taxon>eudicotyledons</taxon>
        <taxon>Gunneridae</taxon>
        <taxon>Pentapetalae</taxon>
        <taxon>asterids</taxon>
        <taxon>campanulids</taxon>
        <taxon>Asterales</taxon>
        <taxon>Asteraceae</taxon>
        <taxon>Asteroideae</taxon>
        <taxon>Heliantheae alliance</taxon>
        <taxon>Heliantheae</taxon>
        <taxon>Helianthus</taxon>
    </lineage>
</organism>
<proteinExistence type="predicted"/>
<name>A0A251SZB0_HELAN</name>
<dbReference type="EMBL" id="CM007901">
    <property type="protein sequence ID" value="OTG04170.1"/>
    <property type="molecule type" value="Genomic_DNA"/>
</dbReference>
<evidence type="ECO:0000313" key="2">
    <source>
        <dbReference type="Proteomes" id="UP000215914"/>
    </source>
</evidence>
<accession>A0A251SZB0</accession>
<evidence type="ECO:0000313" key="1">
    <source>
        <dbReference type="EMBL" id="OTG04170.1"/>
    </source>
</evidence>
<dbReference type="AlphaFoldDB" id="A0A251SZB0"/>
<dbReference type="Proteomes" id="UP000215914">
    <property type="component" value="Chromosome 12"/>
</dbReference>
<protein>
    <submittedName>
        <fullName evidence="1">Uncharacterized protein</fullName>
    </submittedName>
</protein>
<dbReference type="InParanoid" id="A0A251SZB0"/>
<gene>
    <name evidence="1" type="ORF">HannXRQ_Chr12g0359371</name>
</gene>
<keyword evidence="2" id="KW-1185">Reference proteome</keyword>
<reference evidence="2" key="1">
    <citation type="journal article" date="2017" name="Nature">
        <title>The sunflower genome provides insights into oil metabolism, flowering and Asterid evolution.</title>
        <authorList>
            <person name="Badouin H."/>
            <person name="Gouzy J."/>
            <person name="Grassa C.J."/>
            <person name="Murat F."/>
            <person name="Staton S.E."/>
            <person name="Cottret L."/>
            <person name="Lelandais-Briere C."/>
            <person name="Owens G.L."/>
            <person name="Carrere S."/>
            <person name="Mayjonade B."/>
            <person name="Legrand L."/>
            <person name="Gill N."/>
            <person name="Kane N.C."/>
            <person name="Bowers J.E."/>
            <person name="Hubner S."/>
            <person name="Bellec A."/>
            <person name="Berard A."/>
            <person name="Berges H."/>
            <person name="Blanchet N."/>
            <person name="Boniface M.C."/>
            <person name="Brunel D."/>
            <person name="Catrice O."/>
            <person name="Chaidir N."/>
            <person name="Claudel C."/>
            <person name="Donnadieu C."/>
            <person name="Faraut T."/>
            <person name="Fievet G."/>
            <person name="Helmstetter N."/>
            <person name="King M."/>
            <person name="Knapp S.J."/>
            <person name="Lai Z."/>
            <person name="Le Paslier M.C."/>
            <person name="Lippi Y."/>
            <person name="Lorenzon L."/>
            <person name="Mandel J.R."/>
            <person name="Marage G."/>
            <person name="Marchand G."/>
            <person name="Marquand E."/>
            <person name="Bret-Mestries E."/>
            <person name="Morien E."/>
            <person name="Nambeesan S."/>
            <person name="Nguyen T."/>
            <person name="Pegot-Espagnet P."/>
            <person name="Pouilly N."/>
            <person name="Raftis F."/>
            <person name="Sallet E."/>
            <person name="Schiex T."/>
            <person name="Thomas J."/>
            <person name="Vandecasteele C."/>
            <person name="Vares D."/>
            <person name="Vear F."/>
            <person name="Vautrin S."/>
            <person name="Crespi M."/>
            <person name="Mangin B."/>
            <person name="Burke J.M."/>
            <person name="Salse J."/>
            <person name="Munos S."/>
            <person name="Vincourt P."/>
            <person name="Rieseberg L.H."/>
            <person name="Langlade N.B."/>
        </authorList>
    </citation>
    <scope>NUCLEOTIDE SEQUENCE [LARGE SCALE GENOMIC DNA]</scope>
    <source>
        <strain evidence="2">cv. SF193</strain>
    </source>
</reference>
<sequence>MHNLFSGSIKSVFSVLFSPLRPLPPLLPPPQCRHTIHIAISTSTTPAASGGLLCWSQPRK</sequence>